<proteinExistence type="predicted"/>
<dbReference type="RefSeq" id="WP_090218040.1">
    <property type="nucleotide sequence ID" value="NZ_FOYO01000001.1"/>
</dbReference>
<feature type="chain" id="PRO_5011665227" description="Peptidase propeptide and YPEB domain-containing protein" evidence="2">
    <location>
        <begin position="27"/>
        <end position="171"/>
    </location>
</feature>
<evidence type="ECO:0000256" key="1">
    <source>
        <dbReference type="SAM" id="MobiDB-lite"/>
    </source>
</evidence>
<feature type="compositionally biased region" description="Low complexity" evidence="1">
    <location>
        <begin position="106"/>
        <end position="127"/>
    </location>
</feature>
<accession>A0A1I6HDS0</accession>
<sequence length="171" mass="17092">MIAFNSRCIAVLGTALAVSISGASVAQSQSLDAIGSQVVRTEVAGKSYQHTVQKLRSEGFKIVSVKKSLLGRIRVLALKNNNLREIIISRSTGEIKRDAIISSSGSTQVEESQTNSSSSSSGASLNSEVSVGVGNGIGASVGTSGGLTGTAGGVVGNVGGAIESAIDGLGL</sequence>
<keyword evidence="2" id="KW-0732">Signal</keyword>
<evidence type="ECO:0000313" key="4">
    <source>
        <dbReference type="Proteomes" id="UP000199658"/>
    </source>
</evidence>
<gene>
    <name evidence="3" type="ORF">SAMN04488002_2861</name>
</gene>
<feature type="signal peptide" evidence="2">
    <location>
        <begin position="1"/>
        <end position="26"/>
    </location>
</feature>
<dbReference type="AlphaFoldDB" id="A0A1I6HDS0"/>
<dbReference type="OrthoDB" id="7876200at2"/>
<feature type="region of interest" description="Disordered" evidence="1">
    <location>
        <begin position="104"/>
        <end position="127"/>
    </location>
</feature>
<protein>
    <recommendedName>
        <fullName evidence="5">Peptidase propeptide and YPEB domain-containing protein</fullName>
    </recommendedName>
</protein>
<dbReference type="EMBL" id="FOYO01000001">
    <property type="protein sequence ID" value="SFR52480.1"/>
    <property type="molecule type" value="Genomic_DNA"/>
</dbReference>
<evidence type="ECO:0000256" key="2">
    <source>
        <dbReference type="SAM" id="SignalP"/>
    </source>
</evidence>
<name>A0A1I6HDS0_9RHOB</name>
<evidence type="ECO:0008006" key="5">
    <source>
        <dbReference type="Google" id="ProtNLM"/>
    </source>
</evidence>
<evidence type="ECO:0000313" key="3">
    <source>
        <dbReference type="EMBL" id="SFR52480.1"/>
    </source>
</evidence>
<organism evidence="3 4">
    <name type="scientific">Litoreibacter janthinus</name>
    <dbReference type="NCBI Taxonomy" id="670154"/>
    <lineage>
        <taxon>Bacteria</taxon>
        <taxon>Pseudomonadati</taxon>
        <taxon>Pseudomonadota</taxon>
        <taxon>Alphaproteobacteria</taxon>
        <taxon>Rhodobacterales</taxon>
        <taxon>Roseobacteraceae</taxon>
        <taxon>Litoreibacter</taxon>
    </lineage>
</organism>
<reference evidence="4" key="1">
    <citation type="submission" date="2016-10" db="EMBL/GenBank/DDBJ databases">
        <authorList>
            <person name="Varghese N."/>
            <person name="Submissions S."/>
        </authorList>
    </citation>
    <scope>NUCLEOTIDE SEQUENCE [LARGE SCALE GENOMIC DNA]</scope>
    <source>
        <strain evidence="4">DSM 26921</strain>
    </source>
</reference>
<dbReference type="Proteomes" id="UP000199658">
    <property type="component" value="Unassembled WGS sequence"/>
</dbReference>
<keyword evidence="4" id="KW-1185">Reference proteome</keyword>